<dbReference type="InterPro" id="IPR042099">
    <property type="entry name" value="ANL_N_sf"/>
</dbReference>
<dbReference type="InterPro" id="IPR010071">
    <property type="entry name" value="AA_adenyl_dom"/>
</dbReference>
<dbReference type="PROSITE" id="PS50075">
    <property type="entry name" value="CARRIER"/>
    <property type="match status" value="1"/>
</dbReference>
<feature type="domain" description="Carrier" evidence="3">
    <location>
        <begin position="505"/>
        <end position="580"/>
    </location>
</feature>
<dbReference type="Pfam" id="PF00501">
    <property type="entry name" value="AMP-binding"/>
    <property type="match status" value="1"/>
</dbReference>
<reference evidence="5" key="1">
    <citation type="submission" date="2023-07" db="EMBL/GenBank/DDBJ databases">
        <title>Novel species in the genus Lipingzhangella isolated from Sambhar Salt Lake.</title>
        <authorList>
            <person name="Jiya N."/>
            <person name="Kajale S."/>
            <person name="Sharma A."/>
        </authorList>
    </citation>
    <scope>NUCLEOTIDE SEQUENCE [LARGE SCALE GENOMIC DNA]</scope>
    <source>
        <strain evidence="5">LS1_29</strain>
    </source>
</reference>
<name>A0ABU2H2U1_9ACTN</name>
<dbReference type="InterPro" id="IPR006162">
    <property type="entry name" value="Ppantetheine_attach_site"/>
</dbReference>
<dbReference type="Gene3D" id="1.10.1200.10">
    <property type="entry name" value="ACP-like"/>
    <property type="match status" value="1"/>
</dbReference>
<dbReference type="SUPFAM" id="SSF47336">
    <property type="entry name" value="ACP-like"/>
    <property type="match status" value="1"/>
</dbReference>
<dbReference type="SUPFAM" id="SSF56801">
    <property type="entry name" value="Acetyl-CoA synthetase-like"/>
    <property type="match status" value="1"/>
</dbReference>
<dbReference type="PROSITE" id="PS00012">
    <property type="entry name" value="PHOSPHOPANTETHEINE"/>
    <property type="match status" value="1"/>
</dbReference>
<gene>
    <name evidence="4" type="ORF">RIF23_04825</name>
</gene>
<dbReference type="PANTHER" id="PTHR45527">
    <property type="entry name" value="NONRIBOSOMAL PEPTIDE SYNTHETASE"/>
    <property type="match status" value="1"/>
</dbReference>
<dbReference type="InterPro" id="IPR020806">
    <property type="entry name" value="PKS_PP-bd"/>
</dbReference>
<keyword evidence="1" id="KW-0596">Phosphopantetheine</keyword>
<accession>A0ABU2H2U1</accession>
<comment type="caution">
    <text evidence="4">The sequence shown here is derived from an EMBL/GenBank/DDBJ whole genome shotgun (WGS) entry which is preliminary data.</text>
</comment>
<sequence length="585" mass="63023">MSSEEQRLPRRAPLDARLRALAAQAPDHPAVVAEKTQINRGQLDEHVDELAERIRTVTDPGTRVAVLLPRGVHTVVAPYAVWRAGCVYVPLDRAWPDERITRVLDTSGVSAVILDDGAGPVVTPRDAPPASAEGSAPDIAYIIHTSGSTGAPKGVQISHDALTNLVDNHQRLIYAPDGVTDGPAAMVASTAFDSSIERLALAAHGHTVHVLSDAVRLSPQRLVDYLERHAVRSADFVPSQLRVLVEEAALFRNAKALRVLIVGGERFEPDLWETVASANVSAFNVYGPSENTVNTSIARVRPGQRPNIGHPLPGVRTIVVDEDSRQCRAGEVGELLIGGVQLSPGYLGDPDRTGQSFGEFEGQRCYWSGDLVRLDPDTGALEFVGRRDDQVKINGYRIEPAEVAHHLRHIAEVREAAVTPVDTAHGTKLLASIAPADPAILPEPEALRGQLSEALPAPMVPAYWMVLSELPLTTNLKRDHDALRARWWAQTSISDPTAKPDGDTLVDDGAAATVQRIFAEVLGLDEVEPTAHFFAVGGDSVAVMRLITRLRAETGVELDLADVVKAPTVERLTELVRTRITAGAS</sequence>
<dbReference type="InterPro" id="IPR036736">
    <property type="entry name" value="ACP-like_sf"/>
</dbReference>
<keyword evidence="2" id="KW-0597">Phosphoprotein</keyword>
<dbReference type="EMBL" id="JAVLVT010000001">
    <property type="protein sequence ID" value="MDS1269613.1"/>
    <property type="molecule type" value="Genomic_DNA"/>
</dbReference>
<dbReference type="InterPro" id="IPR045851">
    <property type="entry name" value="AMP-bd_C_sf"/>
</dbReference>
<evidence type="ECO:0000313" key="5">
    <source>
        <dbReference type="Proteomes" id="UP001250214"/>
    </source>
</evidence>
<dbReference type="InterPro" id="IPR009081">
    <property type="entry name" value="PP-bd_ACP"/>
</dbReference>
<evidence type="ECO:0000313" key="4">
    <source>
        <dbReference type="EMBL" id="MDS1269613.1"/>
    </source>
</evidence>
<dbReference type="Pfam" id="PF00550">
    <property type="entry name" value="PP-binding"/>
    <property type="match status" value="1"/>
</dbReference>
<dbReference type="NCBIfam" id="TIGR01733">
    <property type="entry name" value="AA-adenyl-dom"/>
    <property type="match status" value="1"/>
</dbReference>
<evidence type="ECO:0000256" key="1">
    <source>
        <dbReference type="ARBA" id="ARBA00022450"/>
    </source>
</evidence>
<organism evidence="4 5">
    <name type="scientific">Lipingzhangella rawalii</name>
    <dbReference type="NCBI Taxonomy" id="2055835"/>
    <lineage>
        <taxon>Bacteria</taxon>
        <taxon>Bacillati</taxon>
        <taxon>Actinomycetota</taxon>
        <taxon>Actinomycetes</taxon>
        <taxon>Streptosporangiales</taxon>
        <taxon>Nocardiopsidaceae</taxon>
        <taxon>Lipingzhangella</taxon>
    </lineage>
</organism>
<dbReference type="InterPro" id="IPR000873">
    <property type="entry name" value="AMP-dep_synth/lig_dom"/>
</dbReference>
<dbReference type="PANTHER" id="PTHR45527:SF1">
    <property type="entry name" value="FATTY ACID SYNTHASE"/>
    <property type="match status" value="1"/>
</dbReference>
<dbReference type="Gene3D" id="3.40.50.12780">
    <property type="entry name" value="N-terminal domain of ligase-like"/>
    <property type="match status" value="1"/>
</dbReference>
<proteinExistence type="predicted"/>
<dbReference type="CDD" id="cd05930">
    <property type="entry name" value="A_NRPS"/>
    <property type="match status" value="1"/>
</dbReference>
<dbReference type="PROSITE" id="PS00455">
    <property type="entry name" value="AMP_BINDING"/>
    <property type="match status" value="1"/>
</dbReference>
<dbReference type="SMART" id="SM00823">
    <property type="entry name" value="PKS_PP"/>
    <property type="match status" value="1"/>
</dbReference>
<dbReference type="RefSeq" id="WP_310911073.1">
    <property type="nucleotide sequence ID" value="NZ_JAVLVT010000001.1"/>
</dbReference>
<keyword evidence="5" id="KW-1185">Reference proteome</keyword>
<dbReference type="Proteomes" id="UP001250214">
    <property type="component" value="Unassembled WGS sequence"/>
</dbReference>
<protein>
    <submittedName>
        <fullName evidence="4">Non-ribosomal peptide synthetase</fullName>
    </submittedName>
</protein>
<evidence type="ECO:0000259" key="3">
    <source>
        <dbReference type="PROSITE" id="PS50075"/>
    </source>
</evidence>
<dbReference type="Gene3D" id="3.30.300.30">
    <property type="match status" value="1"/>
</dbReference>
<dbReference type="InterPro" id="IPR020845">
    <property type="entry name" value="AMP-binding_CS"/>
</dbReference>
<evidence type="ECO:0000256" key="2">
    <source>
        <dbReference type="ARBA" id="ARBA00022553"/>
    </source>
</evidence>